<dbReference type="EMBL" id="AP012057">
    <property type="protein sequence ID" value="BAN01532.1"/>
    <property type="molecule type" value="Genomic_DNA"/>
</dbReference>
<feature type="domain" description="N-acetyltransferase" evidence="2">
    <location>
        <begin position="9"/>
        <end position="95"/>
    </location>
</feature>
<dbReference type="InterPro" id="IPR016181">
    <property type="entry name" value="Acyl_CoA_acyltransferase"/>
</dbReference>
<dbReference type="SUPFAM" id="SSF55729">
    <property type="entry name" value="Acyl-CoA N-acyltransferases (Nat)"/>
    <property type="match status" value="1"/>
</dbReference>
<evidence type="ECO:0000259" key="1">
    <source>
        <dbReference type="PROSITE" id="PS51186"/>
    </source>
</evidence>
<dbReference type="InterPro" id="IPR000182">
    <property type="entry name" value="GNAT_dom"/>
</dbReference>
<protein>
    <submittedName>
        <fullName evidence="3">Uncharacterized protein</fullName>
    </submittedName>
</protein>
<dbReference type="Pfam" id="PF14542">
    <property type="entry name" value="Acetyltransf_CG"/>
    <property type="match status" value="1"/>
</dbReference>
<evidence type="ECO:0000313" key="4">
    <source>
        <dbReference type="Proteomes" id="UP000011863"/>
    </source>
</evidence>
<reference evidence="3 4" key="1">
    <citation type="journal article" date="2013" name="Int. J. Syst. Evol. Microbiol.">
        <title>Ilumatobacter nonamiense sp. nov. and Ilumatobacter coccineum sp. nov., isolated from seashore sand.</title>
        <authorList>
            <person name="Matsumoto A."/>
            <person name="Kasai H."/>
            <person name="Matsuo Y."/>
            <person name="Shizuri Y."/>
            <person name="Ichikawa N."/>
            <person name="Fujita N."/>
            <person name="Omura S."/>
            <person name="Takahashi Y."/>
        </authorList>
    </citation>
    <scope>NUCLEOTIDE SEQUENCE [LARGE SCALE GENOMIC DNA]</scope>
    <source>
        <strain evidence="4">NBRC 103263 / KCTC 29153 / YM16-304</strain>
    </source>
</reference>
<dbReference type="AlphaFoldDB" id="A0A6C7E5Y4"/>
<evidence type="ECO:0000313" key="3">
    <source>
        <dbReference type="EMBL" id="BAN01532.1"/>
    </source>
</evidence>
<keyword evidence="4" id="KW-1185">Reference proteome</keyword>
<proteinExistence type="predicted"/>
<dbReference type="RefSeq" id="WP_015440779.1">
    <property type="nucleotide sequence ID" value="NC_020520.1"/>
</dbReference>
<gene>
    <name evidence="3" type="ORF">YM304_12180</name>
</gene>
<dbReference type="InterPro" id="IPR031165">
    <property type="entry name" value="GNAT_YJDJ"/>
</dbReference>
<name>A0A6C7E5Y4_ILUCY</name>
<feature type="domain" description="N-acetyltransferase" evidence="1">
    <location>
        <begin position="1"/>
        <end position="96"/>
    </location>
</feature>
<accession>A0A6C7E5Y4</accession>
<dbReference type="PROSITE" id="PS51729">
    <property type="entry name" value="GNAT_YJDJ"/>
    <property type="match status" value="1"/>
</dbReference>
<dbReference type="OrthoDB" id="5405911at2"/>
<dbReference type="KEGG" id="aym:YM304_12180"/>
<evidence type="ECO:0000259" key="2">
    <source>
        <dbReference type="PROSITE" id="PS51729"/>
    </source>
</evidence>
<dbReference type="PROSITE" id="PS51186">
    <property type="entry name" value="GNAT"/>
    <property type="match status" value="1"/>
</dbReference>
<dbReference type="CDD" id="cd04301">
    <property type="entry name" value="NAT_SF"/>
    <property type="match status" value="1"/>
</dbReference>
<sequence>MADPELTVVDVPDDGRYELRLDGDTVGLATYRLADGVITIPHVETSPKHRGKGFADTLMRGILDDVRQRQLLVRPLCPFAAAHMDADPAHHDLLAG</sequence>
<dbReference type="GO" id="GO:0016747">
    <property type="term" value="F:acyltransferase activity, transferring groups other than amino-acyl groups"/>
    <property type="evidence" value="ECO:0007669"/>
    <property type="project" value="InterPro"/>
</dbReference>
<dbReference type="Proteomes" id="UP000011863">
    <property type="component" value="Chromosome"/>
</dbReference>
<organism evidence="3 4">
    <name type="scientific">Ilumatobacter coccineus (strain NBRC 103263 / KCTC 29153 / YM16-304)</name>
    <dbReference type="NCBI Taxonomy" id="1313172"/>
    <lineage>
        <taxon>Bacteria</taxon>
        <taxon>Bacillati</taxon>
        <taxon>Actinomycetota</taxon>
        <taxon>Acidimicrobiia</taxon>
        <taxon>Acidimicrobiales</taxon>
        <taxon>Ilumatobacteraceae</taxon>
        <taxon>Ilumatobacter</taxon>
    </lineage>
</organism>
<dbReference type="Gene3D" id="3.40.630.30">
    <property type="match status" value="1"/>
</dbReference>